<sequence length="332" mass="39350">MNVLKNFDIDKITFSRPDKISKNVTIFNVKYANNQKFVIQTPRLLIPNKPMYYENNNYKSCSLKLQSYNCDFDKTTKNFFSKLQKIDKFVQSKADVLWTKAGLSKNKKRFIPTLYSKIKNPYFYCNIQMYNKNPIINVYDYAKNEQSIDYIIPYSKTYSILILDNIWLKSRKIGLNWTILQLKIYLPVHKIDRCLIVEESELELEKNDNSNNNNLIVSEHPDYKPFFNMKRFGVPRHIIEIKMKQKGFKPEYLDNPNQNLEKPKNKAIDKMIKSNLNLNHILKNNLSNVSLKKIDIKNKLPNKKNISFIDKTLKRPTLNEILSMKERLKSIN</sequence>
<dbReference type="InterPro" id="IPR019309">
    <property type="entry name" value="WASHC3"/>
</dbReference>
<proteinExistence type="predicted"/>
<dbReference type="AlphaFoldDB" id="A0A6C0IW68"/>
<dbReference type="EMBL" id="MN740275">
    <property type="protein sequence ID" value="QHT97332.1"/>
    <property type="molecule type" value="Genomic_DNA"/>
</dbReference>
<evidence type="ECO:0000313" key="1">
    <source>
        <dbReference type="EMBL" id="QHT97332.1"/>
    </source>
</evidence>
<protein>
    <submittedName>
        <fullName evidence="1">Uncharacterized protein</fullName>
    </submittedName>
</protein>
<dbReference type="Pfam" id="PF10152">
    <property type="entry name" value="CCDC53"/>
    <property type="match status" value="1"/>
</dbReference>
<accession>A0A6C0IW68</accession>
<dbReference type="GO" id="GO:0071203">
    <property type="term" value="C:WASH complex"/>
    <property type="evidence" value="ECO:0007669"/>
    <property type="project" value="InterPro"/>
</dbReference>
<organism evidence="1">
    <name type="scientific">viral metagenome</name>
    <dbReference type="NCBI Taxonomy" id="1070528"/>
    <lineage>
        <taxon>unclassified sequences</taxon>
        <taxon>metagenomes</taxon>
        <taxon>organismal metagenomes</taxon>
    </lineage>
</organism>
<reference evidence="1" key="1">
    <citation type="journal article" date="2020" name="Nature">
        <title>Giant virus diversity and host interactions through global metagenomics.</title>
        <authorList>
            <person name="Schulz F."/>
            <person name="Roux S."/>
            <person name="Paez-Espino D."/>
            <person name="Jungbluth S."/>
            <person name="Walsh D.A."/>
            <person name="Denef V.J."/>
            <person name="McMahon K.D."/>
            <person name="Konstantinidis K.T."/>
            <person name="Eloe-Fadrosh E.A."/>
            <person name="Kyrpides N.C."/>
            <person name="Woyke T."/>
        </authorList>
    </citation>
    <scope>NUCLEOTIDE SEQUENCE</scope>
    <source>
        <strain evidence="1">GVMAG-M-3300025138-11</strain>
    </source>
</reference>
<name>A0A6C0IW68_9ZZZZ</name>